<keyword evidence="4" id="KW-0297">G-protein coupled receptor</keyword>
<dbReference type="Pfam" id="PF13853">
    <property type="entry name" value="7tm_4"/>
    <property type="match status" value="1"/>
</dbReference>
<gene>
    <name evidence="10" type="ORF">GW7_16321</name>
</gene>
<dbReference type="GO" id="GO:0004930">
    <property type="term" value="F:G protein-coupled receptor activity"/>
    <property type="evidence" value="ECO:0007669"/>
    <property type="project" value="UniProtKB-KW"/>
</dbReference>
<sequence>MQPLIFSLFLVIYLVTILGNLLIILAISSDFHLHTPMHFFLSRLSFNETCISPTTISKMMFNIHTQDQSITYTTFISQVSFVLIFGSLENCVLSVIVYDCYVAICHPLRYMHIMKPRLCPASSTLL</sequence>
<organism evidence="10 11">
    <name type="scientific">Heterocephalus glaber</name>
    <name type="common">Naked mole rat</name>
    <dbReference type="NCBI Taxonomy" id="10181"/>
    <lineage>
        <taxon>Eukaryota</taxon>
        <taxon>Metazoa</taxon>
        <taxon>Chordata</taxon>
        <taxon>Craniata</taxon>
        <taxon>Vertebrata</taxon>
        <taxon>Euteleostomi</taxon>
        <taxon>Mammalia</taxon>
        <taxon>Eutheria</taxon>
        <taxon>Euarchontoglires</taxon>
        <taxon>Glires</taxon>
        <taxon>Rodentia</taxon>
        <taxon>Hystricomorpha</taxon>
        <taxon>Bathyergidae</taxon>
        <taxon>Heterocephalus</taxon>
    </lineage>
</organism>
<proteinExistence type="predicted"/>
<evidence type="ECO:0000256" key="5">
    <source>
        <dbReference type="ARBA" id="ARBA00023136"/>
    </source>
</evidence>
<evidence type="ECO:0000256" key="8">
    <source>
        <dbReference type="SAM" id="Phobius"/>
    </source>
</evidence>
<dbReference type="EMBL" id="JH168661">
    <property type="protein sequence ID" value="EHB04855.1"/>
    <property type="molecule type" value="Genomic_DNA"/>
</dbReference>
<evidence type="ECO:0000259" key="9">
    <source>
        <dbReference type="PROSITE" id="PS50262"/>
    </source>
</evidence>
<dbReference type="SUPFAM" id="SSF81321">
    <property type="entry name" value="Family A G protein-coupled receptor-like"/>
    <property type="match status" value="1"/>
</dbReference>
<dbReference type="PRINTS" id="PR00237">
    <property type="entry name" value="GPCRRHODOPSN"/>
</dbReference>
<feature type="domain" description="G-protein coupled receptors family 1 profile" evidence="9">
    <location>
        <begin position="19"/>
        <end position="126"/>
    </location>
</feature>
<dbReference type="Gene3D" id="1.20.1070.10">
    <property type="entry name" value="Rhodopsin 7-helix transmembrane proteins"/>
    <property type="match status" value="1"/>
</dbReference>
<dbReference type="InterPro" id="IPR000276">
    <property type="entry name" value="GPCR_Rhodpsn"/>
</dbReference>
<keyword evidence="6 10" id="KW-0675">Receptor</keyword>
<name>G5B6E4_HETGA</name>
<protein>
    <submittedName>
        <fullName evidence="10">Olfactory receptor 7G2</fullName>
    </submittedName>
</protein>
<feature type="transmembrane region" description="Helical" evidence="8">
    <location>
        <begin position="6"/>
        <end position="27"/>
    </location>
</feature>
<accession>G5B6E4</accession>
<evidence type="ECO:0000256" key="1">
    <source>
        <dbReference type="ARBA" id="ARBA00004141"/>
    </source>
</evidence>
<dbReference type="GO" id="GO:0016020">
    <property type="term" value="C:membrane"/>
    <property type="evidence" value="ECO:0007669"/>
    <property type="project" value="UniProtKB-SubCell"/>
</dbReference>
<keyword evidence="7" id="KW-0807">Transducer</keyword>
<dbReference type="Proteomes" id="UP000006813">
    <property type="component" value="Unassembled WGS sequence"/>
</dbReference>
<evidence type="ECO:0000256" key="7">
    <source>
        <dbReference type="ARBA" id="ARBA00023224"/>
    </source>
</evidence>
<dbReference type="InterPro" id="IPR017452">
    <property type="entry name" value="GPCR_Rhodpsn_7TM"/>
</dbReference>
<reference evidence="10 11" key="1">
    <citation type="journal article" date="2011" name="Nature">
        <title>Genome sequencing reveals insights into physiology and longevity of the naked mole rat.</title>
        <authorList>
            <person name="Kim E.B."/>
            <person name="Fang X."/>
            <person name="Fushan A.A."/>
            <person name="Huang Z."/>
            <person name="Lobanov A.V."/>
            <person name="Han L."/>
            <person name="Marino S.M."/>
            <person name="Sun X."/>
            <person name="Turanov A.A."/>
            <person name="Yang P."/>
            <person name="Yim S.H."/>
            <person name="Zhao X."/>
            <person name="Kasaikina M.V."/>
            <person name="Stoletzki N."/>
            <person name="Peng C."/>
            <person name="Polak P."/>
            <person name="Xiong Z."/>
            <person name="Kiezun A."/>
            <person name="Zhu Y."/>
            <person name="Chen Y."/>
            <person name="Kryukov G.V."/>
            <person name="Zhang Q."/>
            <person name="Peshkin L."/>
            <person name="Yang L."/>
            <person name="Bronson R.T."/>
            <person name="Buffenstein R."/>
            <person name="Wang B."/>
            <person name="Han C."/>
            <person name="Li Q."/>
            <person name="Chen L."/>
            <person name="Zhao W."/>
            <person name="Sunyaev S.R."/>
            <person name="Park T.J."/>
            <person name="Zhang G."/>
            <person name="Wang J."/>
            <person name="Gladyshev V.N."/>
        </authorList>
    </citation>
    <scope>NUCLEOTIDE SEQUENCE [LARGE SCALE GENOMIC DNA]</scope>
</reference>
<keyword evidence="5 8" id="KW-0472">Membrane</keyword>
<dbReference type="InterPro" id="IPR000725">
    <property type="entry name" value="Olfact_rcpt"/>
</dbReference>
<comment type="subcellular location">
    <subcellularLocation>
        <location evidence="1">Membrane</location>
        <topology evidence="1">Multi-pass membrane protein</topology>
    </subcellularLocation>
</comment>
<evidence type="ECO:0000256" key="4">
    <source>
        <dbReference type="ARBA" id="ARBA00023040"/>
    </source>
</evidence>
<dbReference type="PROSITE" id="PS50262">
    <property type="entry name" value="G_PROTEIN_RECEP_F1_2"/>
    <property type="match status" value="1"/>
</dbReference>
<dbReference type="InParanoid" id="G5B6E4"/>
<dbReference type="PANTHER" id="PTHR48001">
    <property type="entry name" value="OLFACTORY RECEPTOR"/>
    <property type="match status" value="1"/>
</dbReference>
<evidence type="ECO:0000256" key="3">
    <source>
        <dbReference type="ARBA" id="ARBA00022989"/>
    </source>
</evidence>
<evidence type="ECO:0000256" key="2">
    <source>
        <dbReference type="ARBA" id="ARBA00022692"/>
    </source>
</evidence>
<evidence type="ECO:0000313" key="11">
    <source>
        <dbReference type="Proteomes" id="UP000006813"/>
    </source>
</evidence>
<evidence type="ECO:0000256" key="6">
    <source>
        <dbReference type="ARBA" id="ARBA00023170"/>
    </source>
</evidence>
<keyword evidence="3 8" id="KW-1133">Transmembrane helix</keyword>
<dbReference type="GO" id="GO:0004984">
    <property type="term" value="F:olfactory receptor activity"/>
    <property type="evidence" value="ECO:0007669"/>
    <property type="project" value="InterPro"/>
</dbReference>
<keyword evidence="2 8" id="KW-0812">Transmembrane</keyword>
<dbReference type="AlphaFoldDB" id="G5B6E4"/>
<evidence type="ECO:0000313" key="10">
    <source>
        <dbReference type="EMBL" id="EHB04855.1"/>
    </source>
</evidence>